<sequence length="107" mass="11651">MTDNGVGLNPAGASCLRSSLSLVLLSAHFPASVPQAERNLRAGCGKGHGSIIDIHLLFQPALPGAFPRLWLVESKSRRIDQDQIIPLIVAGSYPERVPYYSRIMIQK</sequence>
<reference evidence="1" key="2">
    <citation type="submission" date="2021-02" db="EMBL/GenBank/DDBJ databases">
        <title>Aspergillus puulaauensis MK2 genome sequence.</title>
        <authorList>
            <person name="Futagami T."/>
            <person name="Mori K."/>
            <person name="Kadooka C."/>
            <person name="Tanaka T."/>
        </authorList>
    </citation>
    <scope>NUCLEOTIDE SEQUENCE</scope>
    <source>
        <strain evidence="1">MK2</strain>
    </source>
</reference>
<reference evidence="1" key="1">
    <citation type="submission" date="2021-01" db="EMBL/GenBank/DDBJ databases">
        <authorList>
            <consortium name="Aspergillus puulaauensis MK2 genome sequencing consortium"/>
            <person name="Kazuki M."/>
            <person name="Futagami T."/>
        </authorList>
    </citation>
    <scope>NUCLEOTIDE SEQUENCE</scope>
    <source>
        <strain evidence="1">MK2</strain>
    </source>
</reference>
<dbReference type="AlphaFoldDB" id="A0A7R7XD45"/>
<gene>
    <name evidence="1" type="ORF">APUU_11957S</name>
</gene>
<keyword evidence="2" id="KW-1185">Reference proteome</keyword>
<dbReference type="GeneID" id="64969134"/>
<name>A0A7R7XD45_9EURO</name>
<evidence type="ECO:0000313" key="1">
    <source>
        <dbReference type="EMBL" id="BCS19129.1"/>
    </source>
</evidence>
<organism evidence="1 2">
    <name type="scientific">Aspergillus puulaauensis</name>
    <dbReference type="NCBI Taxonomy" id="1220207"/>
    <lineage>
        <taxon>Eukaryota</taxon>
        <taxon>Fungi</taxon>
        <taxon>Dikarya</taxon>
        <taxon>Ascomycota</taxon>
        <taxon>Pezizomycotina</taxon>
        <taxon>Eurotiomycetes</taxon>
        <taxon>Eurotiomycetidae</taxon>
        <taxon>Eurotiales</taxon>
        <taxon>Aspergillaceae</taxon>
        <taxon>Aspergillus</taxon>
    </lineage>
</organism>
<dbReference type="EMBL" id="AP024443">
    <property type="protein sequence ID" value="BCS19129.1"/>
    <property type="molecule type" value="Genomic_DNA"/>
</dbReference>
<accession>A0A7R7XD45</accession>
<dbReference type="RefSeq" id="XP_041551323.1">
    <property type="nucleotide sequence ID" value="XM_041698104.1"/>
</dbReference>
<evidence type="ECO:0000313" key="2">
    <source>
        <dbReference type="Proteomes" id="UP000654913"/>
    </source>
</evidence>
<proteinExistence type="predicted"/>
<protein>
    <submittedName>
        <fullName evidence="1">Uncharacterized protein</fullName>
    </submittedName>
</protein>
<dbReference type="KEGG" id="apuu:APUU_11957S"/>
<dbReference type="Proteomes" id="UP000654913">
    <property type="component" value="Chromosome 1"/>
</dbReference>